<keyword evidence="2" id="KW-1185">Reference proteome</keyword>
<evidence type="ECO:0000313" key="1">
    <source>
        <dbReference type="EMBL" id="KAF5375275.1"/>
    </source>
</evidence>
<dbReference type="SUPFAM" id="SSF52047">
    <property type="entry name" value="RNI-like"/>
    <property type="match status" value="1"/>
</dbReference>
<accession>A0A8H5LZ24</accession>
<dbReference type="AlphaFoldDB" id="A0A8H5LZ24"/>
<dbReference type="Proteomes" id="UP000559256">
    <property type="component" value="Unassembled WGS sequence"/>
</dbReference>
<comment type="caution">
    <text evidence="1">The sequence shown here is derived from an EMBL/GenBank/DDBJ whole genome shotgun (WGS) entry which is preliminary data.</text>
</comment>
<reference evidence="1 2" key="1">
    <citation type="journal article" date="2020" name="ISME J.">
        <title>Uncovering the hidden diversity of litter-decomposition mechanisms in mushroom-forming fungi.</title>
        <authorList>
            <person name="Floudas D."/>
            <person name="Bentzer J."/>
            <person name="Ahren D."/>
            <person name="Johansson T."/>
            <person name="Persson P."/>
            <person name="Tunlid A."/>
        </authorList>
    </citation>
    <scope>NUCLEOTIDE SEQUENCE [LARGE SCALE GENOMIC DNA]</scope>
    <source>
        <strain evidence="1 2">CBS 291.85</strain>
    </source>
</reference>
<sequence>MDQQSPFSHLFNTNYAAASNEDISVIQDLLSAPLEKLESLNSEIIRLENALSGLKAERDHLQSYVDQHRNLLSPFRRLPPEIISEIFIRCLPEDSRPTHSLSETPLLLGTICRNWREVALSTPYLWSCINVVLPTSGSMHLLCASIDRRRDGVEAWLSRAGELPLSFSIHADSQLSFRQIPSSSSQDMDERKAAFSEHTQELIGCFTRRIARWQKVILQVSPFCMQIFEASMLASAGSDWSFDEHHCLEGFSIHSIRRIPGQPVMRALPKFLAAPSLRQVAMTNVPFNLQELALMTPNLLLLNLRRGHSSRSPSPQDVFSLLSRFRNLRECSTAICFTSQATSFDSLETLCLPSLQSMSLIIIMDSAAVDVDTFFRQLSLPSLHSLTIKVFTRGAMEHAPFVDLLASSGSHIRELHLSLELPVEGLLECLAHLPLLVKLSVHNGKLHGDPGASFVRRLTPCTQQPEPLCPNLQQLSLSGIDVKDEELLKLAHSRRRSSFEVSQLEFFHVTHLGYQELIDLERRMEELREMGMKIEIKHVYQGIRPIFDADVF</sequence>
<evidence type="ECO:0000313" key="2">
    <source>
        <dbReference type="Proteomes" id="UP000559256"/>
    </source>
</evidence>
<organism evidence="1 2">
    <name type="scientific">Tetrapyrgos nigripes</name>
    <dbReference type="NCBI Taxonomy" id="182062"/>
    <lineage>
        <taxon>Eukaryota</taxon>
        <taxon>Fungi</taxon>
        <taxon>Dikarya</taxon>
        <taxon>Basidiomycota</taxon>
        <taxon>Agaricomycotina</taxon>
        <taxon>Agaricomycetes</taxon>
        <taxon>Agaricomycetidae</taxon>
        <taxon>Agaricales</taxon>
        <taxon>Marasmiineae</taxon>
        <taxon>Marasmiaceae</taxon>
        <taxon>Tetrapyrgos</taxon>
    </lineage>
</organism>
<evidence type="ECO:0008006" key="3">
    <source>
        <dbReference type="Google" id="ProtNLM"/>
    </source>
</evidence>
<gene>
    <name evidence="1" type="ORF">D9758_000288</name>
</gene>
<dbReference type="EMBL" id="JAACJM010000001">
    <property type="protein sequence ID" value="KAF5375275.1"/>
    <property type="molecule type" value="Genomic_DNA"/>
</dbReference>
<dbReference type="Gene3D" id="3.80.10.10">
    <property type="entry name" value="Ribonuclease Inhibitor"/>
    <property type="match status" value="1"/>
</dbReference>
<proteinExistence type="predicted"/>
<dbReference type="OrthoDB" id="3365698at2759"/>
<name>A0A8H5LZ24_9AGAR</name>
<dbReference type="InterPro" id="IPR032675">
    <property type="entry name" value="LRR_dom_sf"/>
</dbReference>
<protein>
    <recommendedName>
        <fullName evidence="3">F-box domain-containing protein</fullName>
    </recommendedName>
</protein>